<feature type="domain" description="Peptidase A1" evidence="4">
    <location>
        <begin position="39"/>
        <end position="403"/>
    </location>
</feature>
<feature type="compositionally biased region" description="Polar residues" evidence="2">
    <location>
        <begin position="597"/>
        <end position="607"/>
    </location>
</feature>
<dbReference type="InterPro" id="IPR034164">
    <property type="entry name" value="Pepsin-like_dom"/>
</dbReference>
<dbReference type="GO" id="GO:0005576">
    <property type="term" value="C:extracellular region"/>
    <property type="evidence" value="ECO:0007669"/>
    <property type="project" value="TreeGrafter"/>
</dbReference>
<gene>
    <name evidence="5" type="ORF">FB567DRAFT_594055</name>
</gene>
<dbReference type="EMBL" id="JAGMVJ010000013">
    <property type="protein sequence ID" value="KAH7083520.1"/>
    <property type="molecule type" value="Genomic_DNA"/>
</dbReference>
<comment type="similarity">
    <text evidence="1">Belongs to the peptidase A1 family.</text>
</comment>
<dbReference type="AlphaFoldDB" id="A0A8K0R2C8"/>
<dbReference type="Pfam" id="PF00026">
    <property type="entry name" value="Asp"/>
    <property type="match status" value="1"/>
</dbReference>
<evidence type="ECO:0000313" key="5">
    <source>
        <dbReference type="EMBL" id="KAH7083520.1"/>
    </source>
</evidence>
<protein>
    <submittedName>
        <fullName evidence="5">Peptidase aspartic</fullName>
    </submittedName>
</protein>
<keyword evidence="3" id="KW-1133">Transmembrane helix</keyword>
<accession>A0A8K0R2C8</accession>
<keyword evidence="3" id="KW-0812">Transmembrane</keyword>
<dbReference type="PANTHER" id="PTHR47965">
    <property type="entry name" value="ASPARTYL PROTEASE-RELATED"/>
    <property type="match status" value="1"/>
</dbReference>
<name>A0A8K0R2C8_9PLEO</name>
<sequence length="655" mass="70966">MTYTTAAIIPRRPTLETLPGDKKSRNHILSQQGNDGPWSSFVLQVGNKSQEVRVLPSTASSSTWVIYENPGCNNVPLLDCPASRGKTFQPNSSSTHSSVSLQGSIYELGIEENLLGRIVNGDYGIDSVTLGYPGGGGATVSRSVIAGIGDTHFTWLGVLGLNPRPVNFSTTPNAPKTSFVQSLKDQGDIPSLAWAYTAGARYKSKPIFGSLVFGGFNPSRFEKPVNTDPELTFPFYTDVERDLLVAVTSISTSNTTQSSSPAKLLSEGIYALIDSTVPHIWLPEIVCGQFESAFGLEWENDTELYKLSKAQHDTLLATNPSVTMTISPTLDASTTRSINITFPYSAFDMNVSWPFGGGPSKNESAYYFPLKRAKSANQYTLGRAFLQEAYVIADYERQNFSVWPCKWDESTMNDKVVTILPRGEFIGSDNSGRRKGLGGGAIAGIAVGCVAVVFILGLWLWLHWRRRGRVQTQSSESTESAREAPDQPDSPLSPLTPQLKKYPLVTELAGTSRHELHEDHRFEAESGGKFELDGQGMPYEVEGVEKGVLYEMDAGGDGVGLVDSHGELVRITVEPATALSPRPGSVLPSPISDKSTESMGASTLDDLQSQKEQSRKTTQAPKSGVDVVETPGGDEKDGVRSFFGFLKAFRASGRS</sequence>
<dbReference type="Proteomes" id="UP000813461">
    <property type="component" value="Unassembled WGS sequence"/>
</dbReference>
<comment type="caution">
    <text evidence="5">The sequence shown here is derived from an EMBL/GenBank/DDBJ whole genome shotgun (WGS) entry which is preliminary data.</text>
</comment>
<keyword evidence="3" id="KW-0472">Membrane</keyword>
<evidence type="ECO:0000313" key="6">
    <source>
        <dbReference type="Proteomes" id="UP000813461"/>
    </source>
</evidence>
<dbReference type="SUPFAM" id="SSF50630">
    <property type="entry name" value="Acid proteases"/>
    <property type="match status" value="1"/>
</dbReference>
<evidence type="ECO:0000256" key="3">
    <source>
        <dbReference type="SAM" id="Phobius"/>
    </source>
</evidence>
<dbReference type="GO" id="GO:0031505">
    <property type="term" value="P:fungal-type cell wall organization"/>
    <property type="evidence" value="ECO:0007669"/>
    <property type="project" value="TreeGrafter"/>
</dbReference>
<dbReference type="GO" id="GO:0009277">
    <property type="term" value="C:fungal-type cell wall"/>
    <property type="evidence" value="ECO:0007669"/>
    <property type="project" value="TreeGrafter"/>
</dbReference>
<evidence type="ECO:0000259" key="4">
    <source>
        <dbReference type="PROSITE" id="PS51767"/>
    </source>
</evidence>
<feature type="region of interest" description="Disordered" evidence="2">
    <location>
        <begin position="472"/>
        <end position="497"/>
    </location>
</feature>
<feature type="region of interest" description="Disordered" evidence="2">
    <location>
        <begin position="575"/>
        <end position="636"/>
    </location>
</feature>
<organism evidence="5 6">
    <name type="scientific">Paraphoma chrysanthemicola</name>
    <dbReference type="NCBI Taxonomy" id="798071"/>
    <lineage>
        <taxon>Eukaryota</taxon>
        <taxon>Fungi</taxon>
        <taxon>Dikarya</taxon>
        <taxon>Ascomycota</taxon>
        <taxon>Pezizomycotina</taxon>
        <taxon>Dothideomycetes</taxon>
        <taxon>Pleosporomycetidae</taxon>
        <taxon>Pleosporales</taxon>
        <taxon>Pleosporineae</taxon>
        <taxon>Phaeosphaeriaceae</taxon>
        <taxon>Paraphoma</taxon>
    </lineage>
</organism>
<feature type="region of interest" description="Disordered" evidence="2">
    <location>
        <begin position="9"/>
        <end position="33"/>
    </location>
</feature>
<evidence type="ECO:0000256" key="2">
    <source>
        <dbReference type="SAM" id="MobiDB-lite"/>
    </source>
</evidence>
<dbReference type="OrthoDB" id="4074350at2759"/>
<keyword evidence="6" id="KW-1185">Reference proteome</keyword>
<dbReference type="PRINTS" id="PR00792">
    <property type="entry name" value="PEPSIN"/>
</dbReference>
<proteinExistence type="inferred from homology"/>
<dbReference type="InterPro" id="IPR033121">
    <property type="entry name" value="PEPTIDASE_A1"/>
</dbReference>
<dbReference type="CDD" id="cd05471">
    <property type="entry name" value="pepsin_like"/>
    <property type="match status" value="1"/>
</dbReference>
<dbReference type="InterPro" id="IPR021109">
    <property type="entry name" value="Peptidase_aspartic_dom_sf"/>
</dbReference>
<dbReference type="GO" id="GO:0004190">
    <property type="term" value="F:aspartic-type endopeptidase activity"/>
    <property type="evidence" value="ECO:0007669"/>
    <property type="project" value="InterPro"/>
</dbReference>
<reference evidence="5" key="1">
    <citation type="journal article" date="2021" name="Nat. Commun.">
        <title>Genetic determinants of endophytism in the Arabidopsis root mycobiome.</title>
        <authorList>
            <person name="Mesny F."/>
            <person name="Miyauchi S."/>
            <person name="Thiergart T."/>
            <person name="Pickel B."/>
            <person name="Atanasova L."/>
            <person name="Karlsson M."/>
            <person name="Huettel B."/>
            <person name="Barry K.W."/>
            <person name="Haridas S."/>
            <person name="Chen C."/>
            <person name="Bauer D."/>
            <person name="Andreopoulos W."/>
            <person name="Pangilinan J."/>
            <person name="LaButti K."/>
            <person name="Riley R."/>
            <person name="Lipzen A."/>
            <person name="Clum A."/>
            <person name="Drula E."/>
            <person name="Henrissat B."/>
            <person name="Kohler A."/>
            <person name="Grigoriev I.V."/>
            <person name="Martin F.M."/>
            <person name="Hacquard S."/>
        </authorList>
    </citation>
    <scope>NUCLEOTIDE SEQUENCE</scope>
    <source>
        <strain evidence="5">MPI-SDFR-AT-0120</strain>
    </source>
</reference>
<dbReference type="InterPro" id="IPR001461">
    <property type="entry name" value="Aspartic_peptidase_A1"/>
</dbReference>
<dbReference type="PANTHER" id="PTHR47965:SF101">
    <property type="entry name" value="HYPOTHETICAL ASPARTYL PROTEASE (EUROFUNG)-RELATED"/>
    <property type="match status" value="1"/>
</dbReference>
<dbReference type="Gene3D" id="2.40.70.10">
    <property type="entry name" value="Acid Proteases"/>
    <property type="match status" value="2"/>
</dbReference>
<dbReference type="GO" id="GO:0006508">
    <property type="term" value="P:proteolysis"/>
    <property type="evidence" value="ECO:0007669"/>
    <property type="project" value="InterPro"/>
</dbReference>
<dbReference type="PROSITE" id="PS51767">
    <property type="entry name" value="PEPTIDASE_A1"/>
    <property type="match status" value="1"/>
</dbReference>
<feature type="transmembrane region" description="Helical" evidence="3">
    <location>
        <begin position="437"/>
        <end position="462"/>
    </location>
</feature>
<evidence type="ECO:0000256" key="1">
    <source>
        <dbReference type="ARBA" id="ARBA00007447"/>
    </source>
</evidence>